<accession>A0ABY4BTA1</accession>
<dbReference type="Pfam" id="PF01797">
    <property type="entry name" value="Y1_Tnp"/>
    <property type="match status" value="1"/>
</dbReference>
<dbReference type="SUPFAM" id="SSF143422">
    <property type="entry name" value="Transposase IS200-like"/>
    <property type="match status" value="1"/>
</dbReference>
<dbReference type="EMBL" id="CP094532">
    <property type="protein sequence ID" value="UOE42425.1"/>
    <property type="molecule type" value="Genomic_DNA"/>
</dbReference>
<protein>
    <submittedName>
        <fullName evidence="2">Transposase</fullName>
    </submittedName>
</protein>
<name>A0ABY4BTA1_9FLAO</name>
<dbReference type="InterPro" id="IPR002686">
    <property type="entry name" value="Transposase_17"/>
</dbReference>
<proteinExistence type="predicted"/>
<dbReference type="Proteomes" id="UP000831460">
    <property type="component" value="Chromosome"/>
</dbReference>
<sequence>MPFIKIYFHIVFSTLNKKPFLNSKELRISVWKHIKENAKKKNIFIDMVNGYREHCHCLVSLGSDQTIEKVVQLIKGECSHWINKNNLTTEKFSWQDEYLAVSVSESHIERVRNYIKKQEEHHTLKSFSEEYDQFINHYGFRILK</sequence>
<dbReference type="PANTHER" id="PTHR33360">
    <property type="entry name" value="TRANSPOSASE FOR INSERTION SEQUENCE ELEMENT IS200"/>
    <property type="match status" value="1"/>
</dbReference>
<keyword evidence="3" id="KW-1185">Reference proteome</keyword>
<dbReference type="InterPro" id="IPR036515">
    <property type="entry name" value="Transposase_17_sf"/>
</dbReference>
<evidence type="ECO:0000313" key="3">
    <source>
        <dbReference type="Proteomes" id="UP000831460"/>
    </source>
</evidence>
<dbReference type="PANTHER" id="PTHR33360:SF2">
    <property type="entry name" value="TRANSPOSASE FOR INSERTION SEQUENCE ELEMENT IS200"/>
    <property type="match status" value="1"/>
</dbReference>
<reference evidence="2 3" key="1">
    <citation type="submission" date="2022-03" db="EMBL/GenBank/DDBJ databases">
        <title>Chryseobacterium sp. isolated from particulate matters in swine house.</title>
        <authorList>
            <person name="Won M."/>
            <person name="Kim S.-J."/>
            <person name="Kwon S.-W."/>
        </authorList>
    </citation>
    <scope>NUCLEOTIDE SEQUENCE [LARGE SCALE GENOMIC DNA]</scope>
    <source>
        <strain evidence="2 3">SC2-2</strain>
    </source>
</reference>
<evidence type="ECO:0000259" key="1">
    <source>
        <dbReference type="SMART" id="SM01321"/>
    </source>
</evidence>
<feature type="domain" description="Transposase IS200-like" evidence="1">
    <location>
        <begin position="3"/>
        <end position="118"/>
    </location>
</feature>
<dbReference type="Gene3D" id="3.30.70.1290">
    <property type="entry name" value="Transposase IS200-like"/>
    <property type="match status" value="1"/>
</dbReference>
<gene>
    <name evidence="2" type="ORF">MTP09_03305</name>
</gene>
<organism evidence="2 3">
    <name type="scientific">Chryseobacterium suipulveris</name>
    <dbReference type="NCBI Taxonomy" id="2929800"/>
    <lineage>
        <taxon>Bacteria</taxon>
        <taxon>Pseudomonadati</taxon>
        <taxon>Bacteroidota</taxon>
        <taxon>Flavobacteriia</taxon>
        <taxon>Flavobacteriales</taxon>
        <taxon>Weeksellaceae</taxon>
        <taxon>Chryseobacterium group</taxon>
        <taxon>Chryseobacterium</taxon>
    </lineage>
</organism>
<dbReference type="SMART" id="SM01321">
    <property type="entry name" value="Y1_Tnp"/>
    <property type="match status" value="1"/>
</dbReference>
<evidence type="ECO:0000313" key="2">
    <source>
        <dbReference type="EMBL" id="UOE42425.1"/>
    </source>
</evidence>